<evidence type="ECO:0000313" key="1">
    <source>
        <dbReference type="EMBL" id="SFG32246.1"/>
    </source>
</evidence>
<accession>A0A1I2R361</accession>
<organism evidence="1 2">
    <name type="scientific">Ligilactobacillus ruminis DSM 20403 = NBRC 102161</name>
    <dbReference type="NCBI Taxonomy" id="1423798"/>
    <lineage>
        <taxon>Bacteria</taxon>
        <taxon>Bacillati</taxon>
        <taxon>Bacillota</taxon>
        <taxon>Bacilli</taxon>
        <taxon>Lactobacillales</taxon>
        <taxon>Lactobacillaceae</taxon>
        <taxon>Ligilactobacillus</taxon>
    </lineage>
</organism>
<proteinExistence type="predicted"/>
<dbReference type="AlphaFoldDB" id="A0A1I2R361"/>
<name>A0A1I2R361_9LACO</name>
<evidence type="ECO:0000313" key="2">
    <source>
        <dbReference type="Proteomes" id="UP000182635"/>
    </source>
</evidence>
<protein>
    <submittedName>
        <fullName evidence="1">Uncharacterized protein</fullName>
    </submittedName>
</protein>
<dbReference type="EMBL" id="FOPI01000011">
    <property type="protein sequence ID" value="SFG32246.1"/>
    <property type="molecule type" value="Genomic_DNA"/>
</dbReference>
<dbReference type="Proteomes" id="UP000182635">
    <property type="component" value="Unassembled WGS sequence"/>
</dbReference>
<sequence length="106" mass="12479">MVAGFGFARQVIKVITKDRTRDVISLIDERLRNEKFSKDREFVAICAWVRERLLEEELDSDELFGRIQSYAVNKRRKKPTIASDLEKALTMGRPLDVFIGWLRHLR</sequence>
<reference evidence="2" key="1">
    <citation type="submission" date="2016-10" db="EMBL/GenBank/DDBJ databases">
        <authorList>
            <person name="Varghese N."/>
            <person name="Submissions S."/>
        </authorList>
    </citation>
    <scope>NUCLEOTIDE SEQUENCE [LARGE SCALE GENOMIC DNA]</scope>
    <source>
        <strain evidence="2">DSM 20403</strain>
    </source>
</reference>
<gene>
    <name evidence="1" type="ORF">SAMN02910432_00873</name>
</gene>